<evidence type="ECO:0000313" key="1">
    <source>
        <dbReference type="EMBL" id="SNS38212.1"/>
    </source>
</evidence>
<dbReference type="RefSeq" id="WP_143653170.1">
    <property type="nucleotide sequence ID" value="NZ_FZOD01000008.1"/>
</dbReference>
<name>A0A239E2L4_9ACTN</name>
<dbReference type="AlphaFoldDB" id="A0A239E2L4"/>
<accession>A0A239E2L4</accession>
<sequence>MPTQTMVCDWFAPHEDAPPLLLTVTYPEGSRFVFLDDREEIKQELLAEFGHDYELDPDESPSDWIYSVIAFDQDVTGFVADRYSAHELAVTLTD</sequence>
<dbReference type="Proteomes" id="UP000198282">
    <property type="component" value="Unassembled WGS sequence"/>
</dbReference>
<reference evidence="1 2" key="1">
    <citation type="submission" date="2017-06" db="EMBL/GenBank/DDBJ databases">
        <authorList>
            <person name="Kim H.J."/>
            <person name="Triplett B.A."/>
        </authorList>
    </citation>
    <scope>NUCLEOTIDE SEQUENCE [LARGE SCALE GENOMIC DNA]</scope>
    <source>
        <strain evidence="1 2">CGMCC 4.2132</strain>
    </source>
</reference>
<keyword evidence="2" id="KW-1185">Reference proteome</keyword>
<protein>
    <submittedName>
        <fullName evidence="1">Uncharacterized protein</fullName>
    </submittedName>
</protein>
<proteinExistence type="predicted"/>
<dbReference type="EMBL" id="FZOD01000008">
    <property type="protein sequence ID" value="SNS38212.1"/>
    <property type="molecule type" value="Genomic_DNA"/>
</dbReference>
<gene>
    <name evidence="1" type="ORF">SAMN05216276_1008166</name>
</gene>
<organism evidence="1 2">
    <name type="scientific">Streptosporangium subroseum</name>
    <dbReference type="NCBI Taxonomy" id="106412"/>
    <lineage>
        <taxon>Bacteria</taxon>
        <taxon>Bacillati</taxon>
        <taxon>Actinomycetota</taxon>
        <taxon>Actinomycetes</taxon>
        <taxon>Streptosporangiales</taxon>
        <taxon>Streptosporangiaceae</taxon>
        <taxon>Streptosporangium</taxon>
    </lineage>
</organism>
<evidence type="ECO:0000313" key="2">
    <source>
        <dbReference type="Proteomes" id="UP000198282"/>
    </source>
</evidence>